<keyword evidence="17" id="KW-1185">Reference proteome</keyword>
<evidence type="ECO:0000259" key="13">
    <source>
        <dbReference type="Pfam" id="PF02225"/>
    </source>
</evidence>
<feature type="transmembrane region" description="Helical" evidence="11">
    <location>
        <begin position="522"/>
        <end position="545"/>
    </location>
</feature>
<dbReference type="GO" id="GO:0012505">
    <property type="term" value="C:endomembrane system"/>
    <property type="evidence" value="ECO:0007669"/>
    <property type="project" value="UniProtKB-SubCell"/>
</dbReference>
<dbReference type="InterPro" id="IPR056858">
    <property type="entry name" value="VSR_TRX"/>
</dbReference>
<evidence type="ECO:0000313" key="17">
    <source>
        <dbReference type="Proteomes" id="UP001633002"/>
    </source>
</evidence>
<dbReference type="InterPro" id="IPR003137">
    <property type="entry name" value="PA_domain"/>
</dbReference>
<protein>
    <recommendedName>
        <fullName evidence="18">EGF-like calcium-binding domain-containing protein</fullName>
    </recommendedName>
</protein>
<dbReference type="PANTHER" id="PTHR22702">
    <property type="entry name" value="PROTEASE-ASSOCIATED DOMAIN-CONTAINING PROTEIN"/>
    <property type="match status" value="1"/>
</dbReference>
<dbReference type="Pfam" id="PF12662">
    <property type="entry name" value="cEGF"/>
    <property type="match status" value="1"/>
</dbReference>
<keyword evidence="7 11" id="KW-0472">Membrane</keyword>
<dbReference type="Gene3D" id="2.10.25.10">
    <property type="entry name" value="Laminin"/>
    <property type="match status" value="2"/>
</dbReference>
<evidence type="ECO:0000259" key="15">
    <source>
        <dbReference type="Pfam" id="PF25011"/>
    </source>
</evidence>
<keyword evidence="8" id="KW-1015">Disulfide bond</keyword>
<comment type="caution">
    <text evidence="16">The sequence shown here is derived from an EMBL/GenBank/DDBJ whole genome shotgun (WGS) entry which is preliminary data.</text>
</comment>
<dbReference type="EMBL" id="JBJQOH010000006">
    <property type="protein sequence ID" value="KAL3683153.1"/>
    <property type="molecule type" value="Genomic_DNA"/>
</dbReference>
<accession>A0ABD3GW40</accession>
<feature type="chain" id="PRO_5044839861" description="EGF-like calcium-binding domain-containing protein" evidence="12">
    <location>
        <begin position="28"/>
        <end position="582"/>
    </location>
</feature>
<keyword evidence="4 12" id="KW-0732">Signal</keyword>
<dbReference type="PROSITE" id="PS01187">
    <property type="entry name" value="EGF_CA"/>
    <property type="match status" value="1"/>
</dbReference>
<evidence type="ECO:0000256" key="6">
    <source>
        <dbReference type="ARBA" id="ARBA00022989"/>
    </source>
</evidence>
<evidence type="ECO:0000256" key="1">
    <source>
        <dbReference type="ARBA" id="ARBA00004479"/>
    </source>
</evidence>
<feature type="signal peptide" evidence="12">
    <location>
        <begin position="1"/>
        <end position="27"/>
    </location>
</feature>
<feature type="domain" description="Complement Clr-like EGF" evidence="14">
    <location>
        <begin position="454"/>
        <end position="473"/>
    </location>
</feature>
<dbReference type="Gene3D" id="3.50.30.30">
    <property type="match status" value="1"/>
</dbReference>
<dbReference type="GO" id="GO:0016020">
    <property type="term" value="C:membrane"/>
    <property type="evidence" value="ECO:0007669"/>
    <property type="project" value="UniProtKB-SubCell"/>
</dbReference>
<keyword evidence="6 11" id="KW-1133">Transmembrane helix</keyword>
<keyword evidence="5" id="KW-0677">Repeat</keyword>
<evidence type="ECO:0000256" key="3">
    <source>
        <dbReference type="ARBA" id="ARBA00022692"/>
    </source>
</evidence>
<comment type="subcellular location">
    <subcellularLocation>
        <location evidence="10">Endomembrane system</location>
        <topology evidence="10">Single-pass membrane protein</topology>
    </subcellularLocation>
    <subcellularLocation>
        <location evidence="1">Membrane</location>
        <topology evidence="1">Single-pass type I membrane protein</topology>
    </subcellularLocation>
</comment>
<proteinExistence type="predicted"/>
<evidence type="ECO:0000256" key="11">
    <source>
        <dbReference type="SAM" id="Phobius"/>
    </source>
</evidence>
<evidence type="ECO:0000256" key="12">
    <source>
        <dbReference type="SAM" id="SignalP"/>
    </source>
</evidence>
<dbReference type="AlphaFoldDB" id="A0ABD3GW40"/>
<keyword evidence="3 11" id="KW-0812">Transmembrane</keyword>
<keyword evidence="2" id="KW-0245">EGF-like domain</keyword>
<dbReference type="InterPro" id="IPR026823">
    <property type="entry name" value="cEGF"/>
</dbReference>
<dbReference type="CDD" id="cd00054">
    <property type="entry name" value="EGF_CA"/>
    <property type="match status" value="1"/>
</dbReference>
<organism evidence="16 17">
    <name type="scientific">Riccia sorocarpa</name>
    <dbReference type="NCBI Taxonomy" id="122646"/>
    <lineage>
        <taxon>Eukaryota</taxon>
        <taxon>Viridiplantae</taxon>
        <taxon>Streptophyta</taxon>
        <taxon>Embryophyta</taxon>
        <taxon>Marchantiophyta</taxon>
        <taxon>Marchantiopsida</taxon>
        <taxon>Marchantiidae</taxon>
        <taxon>Marchantiales</taxon>
        <taxon>Ricciaceae</taxon>
        <taxon>Riccia</taxon>
    </lineage>
</organism>
<gene>
    <name evidence="16" type="ORF">R1sor_001175</name>
</gene>
<evidence type="ECO:0000256" key="4">
    <source>
        <dbReference type="ARBA" id="ARBA00022729"/>
    </source>
</evidence>
<evidence type="ECO:0000256" key="2">
    <source>
        <dbReference type="ARBA" id="ARBA00022536"/>
    </source>
</evidence>
<feature type="domain" description="PA" evidence="13">
    <location>
        <begin position="67"/>
        <end position="172"/>
    </location>
</feature>
<dbReference type="PANTHER" id="PTHR22702:SF1">
    <property type="entry name" value="PROTEASE-ASSOCIATED DOMAIN-CONTAINING PROTEIN 1"/>
    <property type="match status" value="1"/>
</dbReference>
<dbReference type="Pfam" id="PF02225">
    <property type="entry name" value="PA"/>
    <property type="match status" value="1"/>
</dbReference>
<evidence type="ECO:0000256" key="8">
    <source>
        <dbReference type="ARBA" id="ARBA00023157"/>
    </source>
</evidence>
<dbReference type="Proteomes" id="UP001633002">
    <property type="component" value="Unassembled WGS sequence"/>
</dbReference>
<feature type="domain" description="Vacuolar sorting receptor thioredoxin-like" evidence="15">
    <location>
        <begin position="265"/>
        <end position="351"/>
    </location>
</feature>
<evidence type="ECO:0008006" key="18">
    <source>
        <dbReference type="Google" id="ProtNLM"/>
    </source>
</evidence>
<evidence type="ECO:0000256" key="5">
    <source>
        <dbReference type="ARBA" id="ARBA00022737"/>
    </source>
</evidence>
<evidence type="ECO:0000256" key="9">
    <source>
        <dbReference type="ARBA" id="ARBA00023180"/>
    </source>
</evidence>
<reference evidence="16 17" key="1">
    <citation type="submission" date="2024-09" db="EMBL/GenBank/DDBJ databases">
        <title>Chromosome-scale assembly of Riccia sorocarpa.</title>
        <authorList>
            <person name="Paukszto L."/>
        </authorList>
    </citation>
    <scope>NUCLEOTIDE SEQUENCE [LARGE SCALE GENOMIC DNA]</scope>
    <source>
        <strain evidence="16">LP-2024</strain>
        <tissue evidence="16">Aerial parts of the thallus</tissue>
    </source>
</reference>
<dbReference type="Pfam" id="PF25011">
    <property type="entry name" value="VSR_TRX"/>
    <property type="match status" value="1"/>
</dbReference>
<name>A0ABD3GW40_9MARC</name>
<evidence type="ECO:0000259" key="14">
    <source>
        <dbReference type="Pfam" id="PF12662"/>
    </source>
</evidence>
<evidence type="ECO:0000256" key="10">
    <source>
        <dbReference type="ARBA" id="ARBA00037847"/>
    </source>
</evidence>
<keyword evidence="9" id="KW-0325">Glycoprotein</keyword>
<evidence type="ECO:0000256" key="7">
    <source>
        <dbReference type="ARBA" id="ARBA00023136"/>
    </source>
</evidence>
<evidence type="ECO:0000313" key="16">
    <source>
        <dbReference type="EMBL" id="KAL3683153.1"/>
    </source>
</evidence>
<dbReference type="InterPro" id="IPR018097">
    <property type="entry name" value="EGF_Ca-bd_CS"/>
</dbReference>
<sequence length="582" mass="63565">MAARDVCEGILLGLLAILVLGLSLAEGKYVVEERSLSILSPGSLEGKYPVAVSSFGRPGYAGSLLGSLQYPKQGASGCTAFDKFQISFKKVDNDFMHAPIAVIESTGECDFAWRVYNAELAGAAAALILDTKDEDLMKMADSRYATPPSSAKYVGNITIPSALVNKTVGDKLRTELTTGGQINVKLEWGEAKVEPLPYEIWSISQDKCGEHCDAQVQFMLNFRAVAQMLEKGGYTVFTPHYMVWFCPPRYLDSRECLSQCLNNGRCSMKEGKYTKDCGNMVATSLGMNETDIIACMGDPTADEENPLLKAEQDVQANGGERGDIVITPTLVIKDKQYRGRLENGAVLKTMCALYPEGSEPSVCLGDDIQTNECLDNNGGCWVDSSGLITACRDTFKGRICECPYYQGVQFKGDGYQSCAPTGELRCSIQNAGCWYETRGNLSFSACSPRQPEGCQCPSGFTGDGVKSCEDIDECKTKTKCQCVDCSCTDTWGGYDCQCAGDLIYLADHDACVRKTFVEPKGVLWFGVGVVGLAVITLVIVGFIVYKYKVRTYMDARIRATMAQYMPLDSNSQDIYRHLEEEG</sequence>